<dbReference type="PANTHER" id="PTHR22683">
    <property type="entry name" value="SPORULATION PROTEIN RELATED"/>
    <property type="match status" value="1"/>
</dbReference>
<accession>A0AAD0P222</accession>
<dbReference type="InterPro" id="IPR002543">
    <property type="entry name" value="FtsK_dom"/>
</dbReference>
<dbReference type="InterPro" id="IPR027417">
    <property type="entry name" value="P-loop_NTPase"/>
</dbReference>
<dbReference type="InterPro" id="IPR050206">
    <property type="entry name" value="FtsK/SpoIIIE/SftA"/>
</dbReference>
<dbReference type="PROSITE" id="PS50901">
    <property type="entry name" value="FTSK"/>
    <property type="match status" value="2"/>
</dbReference>
<dbReference type="EMBL" id="CP021965">
    <property type="protein sequence ID" value="AWV32699.1"/>
    <property type="molecule type" value="Genomic_DNA"/>
</dbReference>
<feature type="transmembrane region" description="Helical" evidence="7">
    <location>
        <begin position="43"/>
        <end position="62"/>
    </location>
</feature>
<keyword evidence="7" id="KW-0472">Membrane</keyword>
<dbReference type="Pfam" id="PF01580">
    <property type="entry name" value="FtsK_SpoIIIE"/>
    <property type="match status" value="2"/>
</dbReference>
<proteinExistence type="predicted"/>
<dbReference type="InterPro" id="IPR003593">
    <property type="entry name" value="AAA+_ATPase"/>
</dbReference>
<evidence type="ECO:0000256" key="3">
    <source>
        <dbReference type="ARBA" id="ARBA00022840"/>
    </source>
</evidence>
<feature type="region of interest" description="Disordered" evidence="6">
    <location>
        <begin position="1"/>
        <end position="25"/>
    </location>
</feature>
<evidence type="ECO:0000256" key="1">
    <source>
        <dbReference type="ARBA" id="ARBA00022737"/>
    </source>
</evidence>
<sequence length="1331" mass="149249">MKKMSAQEMLTNQVQRTPRIKPNYPEGEMVLEDPARPSGKPTFSWLTIIVPPIGMLVISIFMSTLTRSFTMLISTMGMTVLTVMVSILNYKSSVKKHHEQNKKLEKKYLNYLFQVRNDLQSAASMQREAYTYIHPSIQSCVEIVRGRSKQLWEKTGIEDDFLNLRVGAGIQPIALVPTYSSKAKAIDDDNPLEEIASKICEEMYFVRDIPVYIPLRSINTLGIYGKQQEVRDFLNAVLVHLTTHQGYDDVRVICVMQPDDLEHWEWLKWLPHTWNKNRSQRSLATTSFDASNIADELLPELRKREENSKNGYGLQPMQAPHYVFLVFAPELWDSTDMMKYLLSGNASLGVTSIFTSEKIDVALPLNCQAILEIKDGKGMVRKDTNQLLSHLADYFTADSLDKKNSEFFARSLSPLRIKEGQNNSYIPPMVTFLESFEVEQVESLNVMERWSKNQANRTMSIPLGLGAGGKFLLFDMHEKSYGPHGLVAGTTGSGKSELLQSLLLGLAVNYHPHEIAFVLIDYKGGGMANAFLGLPHLVGTITNLGGNQINRALASIKSELLRRQRLFSEAGVTSIDNYIVLYRNKEVNLPLPHLIIVVDEFAELKSDQPEFMKELVSAARVGRSLGIHLILATQKPSGVVDDQIWSNSRFKLCLKVQTPSDSQEMLKRTEAAEIKEKGRGYLQVGNNEVFTLFQSSWSGAPYQAGETDQAGSPKIDIVSLSGERRALIPKGENSDDASQLSELQAVVNHIAAISAEQSIGEAFQLWLPPLPETMTLADVMDQNQIWDGQSWKQPDQNLIATVGRIDNPSDQEQYNLDINFNQDGHLLVYGAPSSGKTTLLKTIIMSLALKYEPDYVHFYILDFGTRTLGVFHELPHVGDIIFPEDEQKLGKLISWLLSQLDERKRKFSQLGISNLVSYSAATGEKVPYIVILLDNYTGFSEAYDDFILELSKLVREGGNYGIYFVFAANAVNSYPYRISQNIKQALVYQMSDRLDYSSILGRTEGMEPTNTVGRGLLKDNRILEFHTALPVDGSSDDQIAASLRRISSEMKAVAGVNNPVGISVIPDKLSLAELLERVPKEQPQGNYLVPLGLDWDTTLPVEINVKQVSNFVVSYTTQKHVDFRFNALIQVLDKSAGELTMEFHLFDSGVVSIPSLKVSSTITRYMSTAEEFLQLTQSLVDQLQLRKNDARQAFADVQNREEFDEAEYILSKYPLLVIVMPHLKSAFDLMENDSLDHLERIARFGGGLGVMLLVGSDSFELNQMHLVTDFAGELINSGHALLSDGRPNDHLSYAPLLEGLEYHELNEVLDNTEAMLLTEGSISRLKMITEL</sequence>
<evidence type="ECO:0000259" key="8">
    <source>
        <dbReference type="PROSITE" id="PS50901"/>
    </source>
</evidence>
<feature type="domain" description="FtsK" evidence="8">
    <location>
        <begin position="469"/>
        <end position="663"/>
    </location>
</feature>
<protein>
    <submittedName>
        <fullName evidence="9">Type VII secretion protein EssC</fullName>
    </submittedName>
</protein>
<dbReference type="GO" id="GO:0016020">
    <property type="term" value="C:membrane"/>
    <property type="evidence" value="ECO:0007669"/>
    <property type="project" value="UniProtKB-SubCell"/>
</dbReference>
<evidence type="ECO:0000256" key="2">
    <source>
        <dbReference type="ARBA" id="ARBA00022741"/>
    </source>
</evidence>
<feature type="transmembrane region" description="Helical" evidence="7">
    <location>
        <begin position="69"/>
        <end position="90"/>
    </location>
</feature>
<dbReference type="GO" id="GO:0003677">
    <property type="term" value="F:DNA binding"/>
    <property type="evidence" value="ECO:0007669"/>
    <property type="project" value="InterPro"/>
</dbReference>
<evidence type="ECO:0000256" key="4">
    <source>
        <dbReference type="PROSITE-ProRule" id="PRU00289"/>
    </source>
</evidence>
<dbReference type="Gene3D" id="3.40.50.300">
    <property type="entry name" value="P-loop containing nucleotide triphosphate hydrolases"/>
    <property type="match status" value="2"/>
</dbReference>
<name>A0AAD0P222_9BACL</name>
<feature type="binding site" evidence="4">
    <location>
        <begin position="830"/>
        <end position="837"/>
    </location>
    <ligand>
        <name>ATP</name>
        <dbReference type="ChEBI" id="CHEBI:30616"/>
    </ligand>
</feature>
<keyword evidence="3 4" id="KW-0067">ATP-binding</keyword>
<dbReference type="SUPFAM" id="SSF52540">
    <property type="entry name" value="P-loop containing nucleoside triphosphate hydrolases"/>
    <property type="match status" value="2"/>
</dbReference>
<dbReference type="GO" id="GO:0005524">
    <property type="term" value="F:ATP binding"/>
    <property type="evidence" value="ECO:0007669"/>
    <property type="project" value="UniProtKB-UniRule"/>
</dbReference>
<keyword evidence="5" id="KW-0175">Coiled coil</keyword>
<keyword evidence="2 4" id="KW-0547">Nucleotide-binding</keyword>
<dbReference type="SMART" id="SM00382">
    <property type="entry name" value="AAA"/>
    <property type="match status" value="2"/>
</dbReference>
<keyword evidence="7" id="KW-0812">Transmembrane</keyword>
<evidence type="ECO:0000313" key="9">
    <source>
        <dbReference type="EMBL" id="AWV32699.1"/>
    </source>
</evidence>
<gene>
    <name evidence="9" type="primary">essC</name>
    <name evidence="9" type="ORF">CD191_08745</name>
</gene>
<dbReference type="NCBIfam" id="TIGR03928">
    <property type="entry name" value="T7_EssCb_Firm"/>
    <property type="match status" value="1"/>
</dbReference>
<feature type="domain" description="FtsK" evidence="8">
    <location>
        <begin position="811"/>
        <end position="997"/>
    </location>
</feature>
<keyword evidence="1" id="KW-0677">Repeat</keyword>
<dbReference type="CDD" id="cd01127">
    <property type="entry name" value="TrwB_TraG_TraD_VirD4"/>
    <property type="match status" value="1"/>
</dbReference>
<dbReference type="InterPro" id="IPR023839">
    <property type="entry name" value="Firmicutes_EssC_C"/>
</dbReference>
<evidence type="ECO:0000256" key="6">
    <source>
        <dbReference type="SAM" id="MobiDB-lite"/>
    </source>
</evidence>
<organism evidence="9 10">
    <name type="scientific">Paenibacillus odorifer</name>
    <dbReference type="NCBI Taxonomy" id="189426"/>
    <lineage>
        <taxon>Bacteria</taxon>
        <taxon>Bacillati</taxon>
        <taxon>Bacillota</taxon>
        <taxon>Bacilli</taxon>
        <taxon>Bacillales</taxon>
        <taxon>Paenibacillaceae</taxon>
        <taxon>Paenibacillus</taxon>
    </lineage>
</organism>
<dbReference type="Proteomes" id="UP000249163">
    <property type="component" value="Chromosome"/>
</dbReference>
<reference evidence="9 10" key="1">
    <citation type="submission" date="2017-06" db="EMBL/GenBank/DDBJ databases">
        <title>Complete genome sequence of Paenibacillus odorifer CBA7130.</title>
        <authorList>
            <person name="Nam Y.-D."/>
            <person name="Kang J."/>
            <person name="Chung W.-H."/>
        </authorList>
    </citation>
    <scope>NUCLEOTIDE SEQUENCE [LARGE SCALE GENOMIC DNA]</scope>
    <source>
        <strain evidence="9 10">CBA7130</strain>
    </source>
</reference>
<evidence type="ECO:0000313" key="10">
    <source>
        <dbReference type="Proteomes" id="UP000249163"/>
    </source>
</evidence>
<evidence type="ECO:0000256" key="7">
    <source>
        <dbReference type="SAM" id="Phobius"/>
    </source>
</evidence>
<keyword evidence="7" id="KW-1133">Transmembrane helix</keyword>
<evidence type="ECO:0000256" key="5">
    <source>
        <dbReference type="SAM" id="Coils"/>
    </source>
</evidence>
<feature type="binding site" evidence="4">
    <location>
        <begin position="489"/>
        <end position="496"/>
    </location>
    <ligand>
        <name>ATP</name>
        <dbReference type="ChEBI" id="CHEBI:30616"/>
    </ligand>
</feature>
<feature type="coiled-coil region" evidence="5">
    <location>
        <begin position="1173"/>
        <end position="1200"/>
    </location>
</feature>
<dbReference type="PANTHER" id="PTHR22683:SF1">
    <property type="entry name" value="TYPE VII SECRETION SYSTEM PROTEIN ESSC"/>
    <property type="match status" value="1"/>
</dbReference>